<dbReference type="InterPro" id="IPR003213">
    <property type="entry name" value="Cyt_c_oxidase_su6B"/>
</dbReference>
<evidence type="ECO:0000259" key="5">
    <source>
        <dbReference type="SMART" id="SM01227"/>
    </source>
</evidence>
<feature type="compositionally biased region" description="Basic and acidic residues" evidence="4">
    <location>
        <begin position="228"/>
        <end position="276"/>
    </location>
</feature>
<dbReference type="SUPFAM" id="SSF47694">
    <property type="entry name" value="Cytochrome c oxidase subunit h"/>
    <property type="match status" value="1"/>
</dbReference>
<dbReference type="InterPro" id="IPR012891">
    <property type="entry name" value="GCK_dom"/>
</dbReference>
<protein>
    <submittedName>
        <fullName evidence="6">G3715 protein</fullName>
    </submittedName>
</protein>
<evidence type="ECO:0000313" key="6">
    <source>
        <dbReference type="EMBL" id="CAL5221510.1"/>
    </source>
</evidence>
<comment type="subcellular location">
    <subcellularLocation>
        <location evidence="1">Mitochondrion</location>
    </subcellularLocation>
</comment>
<evidence type="ECO:0000256" key="4">
    <source>
        <dbReference type="SAM" id="MobiDB-lite"/>
    </source>
</evidence>
<feature type="compositionally biased region" description="Basic and acidic residues" evidence="4">
    <location>
        <begin position="173"/>
        <end position="190"/>
    </location>
</feature>
<feature type="compositionally biased region" description="Acidic residues" evidence="4">
    <location>
        <begin position="337"/>
        <end position="362"/>
    </location>
</feature>
<dbReference type="Gene3D" id="1.10.10.140">
    <property type="entry name" value="Cytochrome c oxidase, subunit VIb"/>
    <property type="match status" value="1"/>
</dbReference>
<gene>
    <name evidence="6" type="primary">g3715</name>
    <name evidence="6" type="ORF">VP750_LOCUS3169</name>
</gene>
<dbReference type="InterPro" id="IPR048280">
    <property type="entry name" value="COX6B-like"/>
</dbReference>
<keyword evidence="7" id="KW-1185">Reference proteome</keyword>
<comment type="caution">
    <text evidence="6">The sequence shown here is derived from an EMBL/GenBank/DDBJ whole genome shotgun (WGS) entry which is preliminary data.</text>
</comment>
<dbReference type="SMART" id="SM01227">
    <property type="entry name" value="GCK"/>
    <property type="match status" value="1"/>
</dbReference>
<dbReference type="Gene3D" id="1.10.287.2900">
    <property type="match status" value="1"/>
</dbReference>
<dbReference type="PANTHER" id="PTHR46281">
    <property type="entry name" value="CYTOCHROME C OXIDASE SUBUNIT 6B"/>
    <property type="match status" value="1"/>
</dbReference>
<name>A0ABP1FNG2_9CHLO</name>
<feature type="domain" description="GCK" evidence="5">
    <location>
        <begin position="57"/>
        <end position="130"/>
    </location>
</feature>
<keyword evidence="2" id="KW-0496">Mitochondrion</keyword>
<feature type="compositionally biased region" description="Basic and acidic residues" evidence="4">
    <location>
        <begin position="286"/>
        <end position="295"/>
    </location>
</feature>
<dbReference type="EMBL" id="CAXHTA020000005">
    <property type="protein sequence ID" value="CAL5221510.1"/>
    <property type="molecule type" value="Genomic_DNA"/>
</dbReference>
<feature type="compositionally biased region" description="Polar residues" evidence="4">
    <location>
        <begin position="191"/>
        <end position="203"/>
    </location>
</feature>
<reference evidence="6 7" key="1">
    <citation type="submission" date="2024-06" db="EMBL/GenBank/DDBJ databases">
        <authorList>
            <person name="Kraege A."/>
            <person name="Thomma B."/>
        </authorList>
    </citation>
    <scope>NUCLEOTIDE SEQUENCE [LARGE SCALE GENOMIC DNA]</scope>
</reference>
<dbReference type="Pfam" id="PF07802">
    <property type="entry name" value="GCK"/>
    <property type="match status" value="1"/>
</dbReference>
<evidence type="ECO:0000313" key="7">
    <source>
        <dbReference type="Proteomes" id="UP001497392"/>
    </source>
</evidence>
<feature type="compositionally biased region" description="Polar residues" evidence="4">
    <location>
        <begin position="130"/>
        <end position="140"/>
    </location>
</feature>
<dbReference type="PANTHER" id="PTHR46281:SF8">
    <property type="entry name" value="CYTOCHROME C OXIDASE SUBUNIT 12, MITOCHONDRIAL"/>
    <property type="match status" value="1"/>
</dbReference>
<sequence length="440" mass="48847">MFAQLLRDFGVIRVAEMAGEDMEEDPDKGVKEAFSEIREVVTGTGDRDEKDEEEDDEKCGFCIFMKAGGCKKEFNAWSKCVDAKRGDGHNFTEECRDPTINLQQCMEEHRDYYQDFMMDAASMEEESSDRSIQPASPDEQQSSKKEIQGNTEANKQVKVPEDHDSSSGTENPNKGKNDAKGVTEQVKEKLGSSSEQKPESNGQKEGGSVRKDDKAKGADKGGSGEASEDGKKDAGDAEQKQNGKHEIQGHTEANKQVKVAEDHDSSSGTKDNRSPEQKVLQESIDEEGHTGHVLDDGTETNRGAIVGASASAIDDVNEPLPPTDTVLSGFEEKFTPDEDGEEGDEGESGDDKEGGDDEEEAEEKPVIEIKTASYDHRFPATNQARHCYTRYNEYHRCVAQKGEGAEECRVFQRAYRSLCPGEWLERWNEQREEGTWPGRY</sequence>
<proteinExistence type="predicted"/>
<dbReference type="CDD" id="cd00926">
    <property type="entry name" value="Cyt_c_Oxidase_VIb"/>
    <property type="match status" value="1"/>
</dbReference>
<dbReference type="Proteomes" id="UP001497392">
    <property type="component" value="Unassembled WGS sequence"/>
</dbReference>
<dbReference type="InterPro" id="IPR036549">
    <property type="entry name" value="CX6/COA6-like_sf"/>
</dbReference>
<accession>A0ABP1FNG2</accession>
<evidence type="ECO:0000256" key="1">
    <source>
        <dbReference type="ARBA" id="ARBA00004173"/>
    </source>
</evidence>
<dbReference type="PROSITE" id="PS51808">
    <property type="entry name" value="CHCH"/>
    <property type="match status" value="1"/>
</dbReference>
<dbReference type="Pfam" id="PF02297">
    <property type="entry name" value="COX6B"/>
    <property type="match status" value="1"/>
</dbReference>
<feature type="compositionally biased region" description="Basic and acidic residues" evidence="4">
    <location>
        <begin position="207"/>
        <end position="219"/>
    </location>
</feature>
<evidence type="ECO:0000256" key="3">
    <source>
        <dbReference type="ARBA" id="ARBA00023157"/>
    </source>
</evidence>
<keyword evidence="3" id="KW-1015">Disulfide bond</keyword>
<feature type="region of interest" description="Disordered" evidence="4">
    <location>
        <begin position="122"/>
        <end position="371"/>
    </location>
</feature>
<organism evidence="6 7">
    <name type="scientific">Coccomyxa viridis</name>
    <dbReference type="NCBI Taxonomy" id="1274662"/>
    <lineage>
        <taxon>Eukaryota</taxon>
        <taxon>Viridiplantae</taxon>
        <taxon>Chlorophyta</taxon>
        <taxon>core chlorophytes</taxon>
        <taxon>Trebouxiophyceae</taxon>
        <taxon>Trebouxiophyceae incertae sedis</taxon>
        <taxon>Coccomyxaceae</taxon>
        <taxon>Coccomyxa</taxon>
    </lineage>
</organism>
<evidence type="ECO:0000256" key="2">
    <source>
        <dbReference type="ARBA" id="ARBA00023128"/>
    </source>
</evidence>